<dbReference type="PROSITE" id="PS51125">
    <property type="entry name" value="NHL"/>
    <property type="match status" value="1"/>
</dbReference>
<dbReference type="RefSeq" id="WP_010881869.1">
    <property type="nucleotide sequence ID" value="NC_010741.1"/>
</dbReference>
<proteinExistence type="predicted"/>
<evidence type="ECO:0000256" key="3">
    <source>
        <dbReference type="PROSITE-ProRule" id="PRU00504"/>
    </source>
</evidence>
<dbReference type="EMBL" id="CP000805">
    <property type="protein sequence ID" value="ACD70847.1"/>
    <property type="molecule type" value="Genomic_DNA"/>
</dbReference>
<dbReference type="KEGG" id="tpp:TPASS_0421"/>
<name>A0A0H3BIU9_TREPS</name>
<dbReference type="PANTHER" id="PTHR24104:SF48">
    <property type="entry name" value="PROTEIN WECH"/>
    <property type="match status" value="1"/>
</dbReference>
<feature type="repeat" description="NHL" evidence="3">
    <location>
        <begin position="227"/>
        <end position="270"/>
    </location>
</feature>
<dbReference type="InterPro" id="IPR011042">
    <property type="entry name" value="6-blade_b-propeller_TolB-like"/>
</dbReference>
<dbReference type="Pfam" id="PF13414">
    <property type="entry name" value="TPR_11"/>
    <property type="match status" value="1"/>
</dbReference>
<keyword evidence="1" id="KW-0677">Repeat</keyword>
<evidence type="ECO:0000313" key="6">
    <source>
        <dbReference type="Proteomes" id="UP000001202"/>
    </source>
</evidence>
<dbReference type="GO" id="GO:0061630">
    <property type="term" value="F:ubiquitin protein ligase activity"/>
    <property type="evidence" value="ECO:0007669"/>
    <property type="project" value="TreeGrafter"/>
</dbReference>
<feature type="chain" id="PRO_5002605418" evidence="4">
    <location>
        <begin position="27"/>
        <end position="683"/>
    </location>
</feature>
<evidence type="ECO:0000256" key="4">
    <source>
        <dbReference type="SAM" id="SignalP"/>
    </source>
</evidence>
<dbReference type="CDD" id="cd05819">
    <property type="entry name" value="NHL"/>
    <property type="match status" value="1"/>
</dbReference>
<dbReference type="PANTHER" id="PTHR24104">
    <property type="entry name" value="E3 UBIQUITIN-PROTEIN LIGASE NHLRC1-RELATED"/>
    <property type="match status" value="1"/>
</dbReference>
<dbReference type="InterPro" id="IPR019734">
    <property type="entry name" value="TPR_rpt"/>
</dbReference>
<organism evidence="5 6">
    <name type="scientific">Treponema pallidum subsp. pallidum (strain SS14)</name>
    <dbReference type="NCBI Taxonomy" id="455434"/>
    <lineage>
        <taxon>Bacteria</taxon>
        <taxon>Pseudomonadati</taxon>
        <taxon>Spirochaetota</taxon>
        <taxon>Spirochaetia</taxon>
        <taxon>Spirochaetales</taxon>
        <taxon>Treponemataceae</taxon>
        <taxon>Treponema</taxon>
    </lineage>
</organism>
<dbReference type="InterPro" id="IPR011990">
    <property type="entry name" value="TPR-like_helical_dom_sf"/>
</dbReference>
<protein>
    <submittedName>
        <fullName evidence="5">Uncharacterized protein</fullName>
    </submittedName>
</protein>
<sequence>MRGGWCLSRRSVGCAGALLLLFAVGAQEHAPPVVRDTALAAGEFRRGVLAYYRGAFNDAIQLFERALSAAPRNPLILEWLGNAYYRSGIEGAALHQWGAARDLGYGGALLRNKIEVVQQRRDFAPDSADALHFSESESFHAVRRGTVLFRRPLSLCALADGTFWMSAYGSNELLRFDVNGRVIARTRGPVEGFDRPFDVIQTRSGDLLVSEFASDRICRLTKEGRFLKSFGGKGRGVGQLIGPQFLATDRYDNIYVTDFGNARVAVFAPDGAPLFHFGQKSARFFGFSAPGGIAILDELVYVADALKGAIYVFDTAGNYVRTLVAEGTLKHVESVRAWNGRLLVSLPNEVMVVDVGLASLHTIARLGNAPIRLTAAVPDANGNVLLADYKNERIEIVSRISELAGGLFVHFERVHADRFPSVTVNVSVHTREGTPVVGLDVSNFFLTEEHRPVSEMRLQGAAYLNDTCSLSILVDRSPATEQEMRLVTRVIGELAQAVGEQGTLSVVSAAQSPVLEGTFTAAQLQAQPLRLRAKSSSQWRFDLGLRLAAGTLVNADYKRAVVFLSLGELQTQDFAQYGVTDLAAYLTNNETSFYVIQLQRTVLPVELGYLVQKTRGAVYSVYAQEGLGALVAHVRSGAAGTYALSYRSRLPTDFGRAYMPVEAEVRVLSRSGRDETGYFAPLE</sequence>
<dbReference type="Gene3D" id="2.120.10.30">
    <property type="entry name" value="TolB, C-terminal domain"/>
    <property type="match status" value="2"/>
</dbReference>
<dbReference type="InterPro" id="IPR050952">
    <property type="entry name" value="TRIM-NHL_E3_ligases"/>
</dbReference>
<dbReference type="SUPFAM" id="SSF101898">
    <property type="entry name" value="NHL repeat"/>
    <property type="match status" value="1"/>
</dbReference>
<dbReference type="GO" id="GO:0043161">
    <property type="term" value="P:proteasome-mediated ubiquitin-dependent protein catabolic process"/>
    <property type="evidence" value="ECO:0007669"/>
    <property type="project" value="TreeGrafter"/>
</dbReference>
<dbReference type="GO" id="GO:0000209">
    <property type="term" value="P:protein polyubiquitination"/>
    <property type="evidence" value="ECO:0007669"/>
    <property type="project" value="TreeGrafter"/>
</dbReference>
<gene>
    <name evidence="5" type="ordered locus">TPASS_0421</name>
</gene>
<feature type="repeat" description="TPR" evidence="2">
    <location>
        <begin position="40"/>
        <end position="73"/>
    </location>
</feature>
<dbReference type="SMR" id="A0A0H3BIU9"/>
<keyword evidence="2" id="KW-0802">TPR repeat</keyword>
<dbReference type="AlphaFoldDB" id="A0A0H3BIU9"/>
<feature type="signal peptide" evidence="4">
    <location>
        <begin position="1"/>
        <end position="26"/>
    </location>
</feature>
<dbReference type="Proteomes" id="UP000001202">
    <property type="component" value="Chromosome"/>
</dbReference>
<evidence type="ECO:0000256" key="1">
    <source>
        <dbReference type="ARBA" id="ARBA00022737"/>
    </source>
</evidence>
<dbReference type="GeneID" id="93876193"/>
<accession>A0A0H3BIU9</accession>
<dbReference type="SUPFAM" id="SSF48452">
    <property type="entry name" value="TPR-like"/>
    <property type="match status" value="1"/>
</dbReference>
<reference evidence="5 6" key="1">
    <citation type="journal article" date="2008" name="BMC Microbiol.">
        <title>Complete genome sequence of Treponema pallidum ssp. pallidum strain SS14 determined with oligonucleotide arrays.</title>
        <authorList>
            <person name="Matejkova P."/>
            <person name="Strouhal M."/>
            <person name="Smajs D."/>
            <person name="Norris S.J."/>
            <person name="Palzkill T."/>
            <person name="Petrosino J.F."/>
            <person name="Sodergren E."/>
            <person name="Norton J.E."/>
            <person name="Singh J."/>
            <person name="Richmond T.A."/>
            <person name="Molla M.N."/>
            <person name="Albert T.J."/>
            <person name="Weinstock G.M."/>
        </authorList>
    </citation>
    <scope>NUCLEOTIDE SEQUENCE [LARGE SCALE GENOMIC DNA]</scope>
    <source>
        <strain evidence="5 6">SS14</strain>
    </source>
</reference>
<evidence type="ECO:0000313" key="5">
    <source>
        <dbReference type="EMBL" id="ACD70847.1"/>
    </source>
</evidence>
<dbReference type="InterPro" id="IPR001258">
    <property type="entry name" value="NHL_repeat"/>
</dbReference>
<dbReference type="PATRIC" id="fig|455434.6.peg.422"/>
<evidence type="ECO:0000256" key="2">
    <source>
        <dbReference type="PROSITE-ProRule" id="PRU00339"/>
    </source>
</evidence>
<keyword evidence="4" id="KW-0732">Signal</keyword>
<dbReference type="PROSITE" id="PS50005">
    <property type="entry name" value="TPR"/>
    <property type="match status" value="1"/>
</dbReference>